<keyword evidence="3" id="KW-0732">Signal</keyword>
<dbReference type="PANTHER" id="PTHR14096">
    <property type="entry name" value="APOLIPOPROTEIN L"/>
    <property type="match status" value="1"/>
</dbReference>
<organism evidence="4 5">
    <name type="scientific">Sinocyclocheilus anshuiensis</name>
    <dbReference type="NCBI Taxonomy" id="1608454"/>
    <lineage>
        <taxon>Eukaryota</taxon>
        <taxon>Metazoa</taxon>
        <taxon>Chordata</taxon>
        <taxon>Craniata</taxon>
        <taxon>Vertebrata</taxon>
        <taxon>Euteleostomi</taxon>
        <taxon>Actinopterygii</taxon>
        <taxon>Neopterygii</taxon>
        <taxon>Teleostei</taxon>
        <taxon>Ostariophysi</taxon>
        <taxon>Cypriniformes</taxon>
        <taxon>Cyprinidae</taxon>
        <taxon>Cyprininae</taxon>
        <taxon>Sinocyclocheilus</taxon>
    </lineage>
</organism>
<feature type="chain" id="PRO_5025408734" evidence="3">
    <location>
        <begin position="17"/>
        <end position="339"/>
    </location>
</feature>
<keyword evidence="5" id="KW-1185">Reference proteome</keyword>
<reference evidence="4" key="2">
    <citation type="submission" date="2025-09" db="UniProtKB">
        <authorList>
            <consortium name="Ensembl"/>
        </authorList>
    </citation>
    <scope>IDENTIFICATION</scope>
</reference>
<dbReference type="Pfam" id="PF05461">
    <property type="entry name" value="ApoL"/>
    <property type="match status" value="1"/>
</dbReference>
<sequence>MIVLSFFLLNLSICQNVSILCASSTHWPNDRIQWRGQRIRLLYAGPILEYFANYISVNQLNPNYFLTLRFYRSIMELNSEFDEKFPTLNHKIKELNDVTDDLESMHKATTVGSLSGSVIGAAAGITALVGLFLAPFTFGVSLAVAGVGAGAAVTSTTCTITNMIKQKSLRQTIKKITDDFLNIINPIIKLLKTISDTIEEILQKKWVSESDMTLPTTVGSLETLLGISSIAIELQMAKIENVATRTARALKVVGKITSRLSLPFLFLDAVGIGLDSKEISEMNQVADKRNAEQIQSNTLQFIHQARETAATFQETLDEIESARDTINREQCVQCGGMHV</sequence>
<reference evidence="4" key="1">
    <citation type="submission" date="2025-08" db="UniProtKB">
        <authorList>
            <consortium name="Ensembl"/>
        </authorList>
    </citation>
    <scope>IDENTIFICATION</scope>
</reference>
<evidence type="ECO:0000313" key="5">
    <source>
        <dbReference type="Proteomes" id="UP000472260"/>
    </source>
</evidence>
<dbReference type="GO" id="GO:0042157">
    <property type="term" value="P:lipoprotein metabolic process"/>
    <property type="evidence" value="ECO:0007669"/>
    <property type="project" value="InterPro"/>
</dbReference>
<comment type="similarity">
    <text evidence="1">Belongs to the apolipoprotein L family.</text>
</comment>
<protein>
    <submittedName>
        <fullName evidence="4">Uncharacterized protein</fullName>
    </submittedName>
</protein>
<dbReference type="GO" id="GO:0008289">
    <property type="term" value="F:lipid binding"/>
    <property type="evidence" value="ECO:0007669"/>
    <property type="project" value="InterPro"/>
</dbReference>
<dbReference type="GO" id="GO:0016020">
    <property type="term" value="C:membrane"/>
    <property type="evidence" value="ECO:0007669"/>
    <property type="project" value="TreeGrafter"/>
</dbReference>
<evidence type="ECO:0000256" key="1">
    <source>
        <dbReference type="ARBA" id="ARBA00010090"/>
    </source>
</evidence>
<feature type="coiled-coil region" evidence="2">
    <location>
        <begin position="302"/>
        <end position="329"/>
    </location>
</feature>
<dbReference type="GO" id="GO:0006869">
    <property type="term" value="P:lipid transport"/>
    <property type="evidence" value="ECO:0007669"/>
    <property type="project" value="InterPro"/>
</dbReference>
<dbReference type="Proteomes" id="UP000472260">
    <property type="component" value="Unassembled WGS sequence"/>
</dbReference>
<dbReference type="GO" id="GO:0005576">
    <property type="term" value="C:extracellular region"/>
    <property type="evidence" value="ECO:0007669"/>
    <property type="project" value="InterPro"/>
</dbReference>
<evidence type="ECO:0000256" key="3">
    <source>
        <dbReference type="SAM" id="SignalP"/>
    </source>
</evidence>
<proteinExistence type="inferred from homology"/>
<dbReference type="InterPro" id="IPR008405">
    <property type="entry name" value="ApoL"/>
</dbReference>
<accession>A0A671QTQ2</accession>
<dbReference type="Ensembl" id="ENSSANT00000078823.1">
    <property type="protein sequence ID" value="ENSSANP00000074127.1"/>
    <property type="gene ID" value="ENSSANG00000036973.1"/>
</dbReference>
<evidence type="ECO:0000313" key="4">
    <source>
        <dbReference type="Ensembl" id="ENSSANP00000074127.1"/>
    </source>
</evidence>
<name>A0A671QTQ2_9TELE</name>
<keyword evidence="2" id="KW-0175">Coiled coil</keyword>
<feature type="signal peptide" evidence="3">
    <location>
        <begin position="1"/>
        <end position="16"/>
    </location>
</feature>
<dbReference type="AlphaFoldDB" id="A0A671QTQ2"/>
<dbReference type="PANTHER" id="PTHR14096:SF34">
    <property type="entry name" value="APOLIPOPROTEIN L3-LIKE-RELATED"/>
    <property type="match status" value="1"/>
</dbReference>
<evidence type="ECO:0000256" key="2">
    <source>
        <dbReference type="SAM" id="Coils"/>
    </source>
</evidence>